<dbReference type="SUPFAM" id="SSF49785">
    <property type="entry name" value="Galactose-binding domain-like"/>
    <property type="match status" value="1"/>
</dbReference>
<evidence type="ECO:0000256" key="5">
    <source>
        <dbReference type="ARBA" id="ARBA00023295"/>
    </source>
</evidence>
<name>A0ABY7QYQ2_9ACTN</name>
<proteinExistence type="inferred from homology"/>
<dbReference type="EMBL" id="CP115668">
    <property type="protein sequence ID" value="WCC79397.1"/>
    <property type="molecule type" value="Genomic_DNA"/>
</dbReference>
<dbReference type="SUPFAM" id="SSF49303">
    <property type="entry name" value="beta-Galactosidase/glucuronidase domain"/>
    <property type="match status" value="2"/>
</dbReference>
<dbReference type="InterPro" id="IPR032312">
    <property type="entry name" value="LacZ_4"/>
</dbReference>
<evidence type="ECO:0000313" key="9">
    <source>
        <dbReference type="Proteomes" id="UP001212097"/>
    </source>
</evidence>
<evidence type="ECO:0000256" key="6">
    <source>
        <dbReference type="ARBA" id="ARBA00032230"/>
    </source>
</evidence>
<dbReference type="InterPro" id="IPR011013">
    <property type="entry name" value="Gal_mutarotase_sf_dom"/>
</dbReference>
<dbReference type="Pfam" id="PF02836">
    <property type="entry name" value="Glyco_hydro_2_C"/>
    <property type="match status" value="1"/>
</dbReference>
<gene>
    <name evidence="8" type="ORF">O6R08_07660</name>
</gene>
<evidence type="ECO:0000313" key="8">
    <source>
        <dbReference type="EMBL" id="WCC79397.1"/>
    </source>
</evidence>
<dbReference type="InterPro" id="IPR006103">
    <property type="entry name" value="Glyco_hydro_2_cat"/>
</dbReference>
<evidence type="ECO:0000256" key="4">
    <source>
        <dbReference type="ARBA" id="ARBA00022801"/>
    </source>
</evidence>
<dbReference type="SUPFAM" id="SSF51445">
    <property type="entry name" value="(Trans)glycosidases"/>
    <property type="match status" value="1"/>
</dbReference>
<dbReference type="InterPro" id="IPR014718">
    <property type="entry name" value="GH-type_carb-bd"/>
</dbReference>
<dbReference type="InterPro" id="IPR006101">
    <property type="entry name" value="Glyco_hydro_2"/>
</dbReference>
<evidence type="ECO:0000256" key="1">
    <source>
        <dbReference type="ARBA" id="ARBA00001412"/>
    </source>
</evidence>
<dbReference type="Gene3D" id="2.60.120.260">
    <property type="entry name" value="Galactose-binding domain-like"/>
    <property type="match status" value="1"/>
</dbReference>
<sequence length="992" mass="109142">MVANADAAPGAEEALTNLIPWQGPIAPRAHLHTDAPTLDLSGTWRFRLVDSPLDAPEGFFDPQFDDTDFVDLAVPSMWQMTDPAGEAPFGRPAYLNVNYPIPVPASDEDIVVPDENPTGCYRHTFDVDGRFTDAERVLLRFEGVDSFARVWLNGVEVGWTKGSRLTSEFDVTAQLRPGRNVLAVAVSQWCDGTFLEDQDMWRMSGIFREVTLLARPRGGIDDLFVHASWADGVATLTIDGPDGAAVTIPELDVTTTCNTEVTIPDAKPWTAETPRLYDATVATDCETVSLRIGFRTVAIEGDVITVNGHKVVFRGVNRHEWDPRTGRTLDEATMRADLELMKRHGVTAIRTSHYPPNARFLDLCDEYGVWVLLECDLETHGFEWGDWQGNPTGDERWYDCLLNRIQRTVERDKNHPCIIGWSMGNESHCGEGIRLMNDWVKHRDPSRFTHYEGDYAHAICDVWSTMYPAMEWVEAVRDRTALPGAEPAAQTSLGLGLPFFMCEFAHAMGNGPGELADYEERCFDPHFDRDRMHGGFIWEWIDHGIDTGRGYAYGGDFAEVLHDSNFVCDGLVMPDRTPSPGLLEFAATMGAVRIEVDGAGLGEGEGITVINRRDFADLSDLQFVWQLVDDGTVIKEGVLDVGALPAHQTWTGGVRLAEAISVTEEISDRMVVVVEARLAEDTIWAQTGHVVARASGLLKPEPLPRPCPPASSGPRRDGHGWVVGPARFDRRGRLVKLGETGIVAPVLDLFRALIDNDRASSRARNSIGGPALAAGLDRLVHTTISVREVGDDLVVVTRSSAAAARDFMTSTWSWRAVHTDDGCEGIHLGLHVEPHGHWPTMLGRIGLTMGLPGEWDTVSWFGLGPNENYPDSQRAATWGRWNCDVAGLQTPYVMPQENGLRQGVHELTIAGPNGGLRVIADGGWPGFAARPWTSKALFKAAHTWDLEPDGHTWLTLDALSAPLGSTSCGPMPIMSHRLYARPAELSATFSLV</sequence>
<evidence type="ECO:0000256" key="3">
    <source>
        <dbReference type="ARBA" id="ARBA00012756"/>
    </source>
</evidence>
<dbReference type="Gene3D" id="3.20.20.80">
    <property type="entry name" value="Glycosidases"/>
    <property type="match status" value="1"/>
</dbReference>
<dbReference type="Gene3D" id="2.70.98.10">
    <property type="match status" value="1"/>
</dbReference>
<dbReference type="Pfam" id="PF02837">
    <property type="entry name" value="Glyco_hydro_2_N"/>
    <property type="match status" value="1"/>
</dbReference>
<feature type="domain" description="Beta galactosidase small chain/" evidence="7">
    <location>
        <begin position="722"/>
        <end position="990"/>
    </location>
</feature>
<evidence type="ECO:0000259" key="7">
    <source>
        <dbReference type="SMART" id="SM01038"/>
    </source>
</evidence>
<dbReference type="RefSeq" id="WP_271417598.1">
    <property type="nucleotide sequence ID" value="NZ_CP115668.1"/>
</dbReference>
<keyword evidence="5" id="KW-0326">Glycosidase</keyword>
<dbReference type="InterPro" id="IPR006104">
    <property type="entry name" value="Glyco_hydro_2_N"/>
</dbReference>
<accession>A0ABY7QYQ2</accession>
<dbReference type="InterPro" id="IPR004199">
    <property type="entry name" value="B-gal_small/dom_5"/>
</dbReference>
<dbReference type="Pfam" id="PF16353">
    <property type="entry name" value="LacZ_4"/>
    <property type="match status" value="1"/>
</dbReference>
<dbReference type="PANTHER" id="PTHR46323">
    <property type="entry name" value="BETA-GALACTOSIDASE"/>
    <property type="match status" value="1"/>
</dbReference>
<reference evidence="8 9" key="1">
    <citation type="submission" date="2023-01" db="EMBL/GenBank/DDBJ databases">
        <authorList>
            <person name="Lee S.H."/>
            <person name="Jung H.S."/>
            <person name="Yun J.U."/>
        </authorList>
    </citation>
    <scope>NUCLEOTIDE SEQUENCE [LARGE SCALE GENOMIC DNA]</scope>
    <source>
        <strain evidence="8 9">CBA3108</strain>
    </source>
</reference>
<keyword evidence="9" id="KW-1185">Reference proteome</keyword>
<reference evidence="8 9" key="2">
    <citation type="submission" date="2023-06" db="EMBL/GenBank/DDBJ databases">
        <title>The Gram-positive Non-spore-bearing Anaerobic Bacilli of Human Feces.</title>
        <authorList>
            <person name="Eggerth A.H."/>
        </authorList>
    </citation>
    <scope>NUCLEOTIDE SEQUENCE [LARGE SCALE GENOMIC DNA]</scope>
    <source>
        <strain evidence="8 9">CBA3108</strain>
    </source>
</reference>
<dbReference type="InterPro" id="IPR050347">
    <property type="entry name" value="Bact_Beta-galactosidase"/>
</dbReference>
<comment type="similarity">
    <text evidence="2">Belongs to the glycosyl hydrolase 2 family.</text>
</comment>
<dbReference type="Pfam" id="PF02929">
    <property type="entry name" value="Bgal_small_N"/>
    <property type="match status" value="1"/>
</dbReference>
<protein>
    <recommendedName>
        <fullName evidence="3">beta-galactosidase</fullName>
        <ecNumber evidence="3">3.2.1.23</ecNumber>
    </recommendedName>
    <alternativeName>
        <fullName evidence="6">Lactase</fullName>
    </alternativeName>
</protein>
<dbReference type="InterPro" id="IPR006102">
    <property type="entry name" value="Ig-like_GH2"/>
</dbReference>
<dbReference type="InterPro" id="IPR036156">
    <property type="entry name" value="Beta-gal/glucu_dom_sf"/>
</dbReference>
<dbReference type="PRINTS" id="PR00132">
    <property type="entry name" value="GLHYDRLASE2"/>
</dbReference>
<dbReference type="InterPro" id="IPR008979">
    <property type="entry name" value="Galactose-bd-like_sf"/>
</dbReference>
<dbReference type="Gene3D" id="2.60.40.10">
    <property type="entry name" value="Immunoglobulins"/>
    <property type="match status" value="2"/>
</dbReference>
<comment type="catalytic activity">
    <reaction evidence="1">
        <text>Hydrolysis of terminal non-reducing beta-D-galactose residues in beta-D-galactosides.</text>
        <dbReference type="EC" id="3.2.1.23"/>
    </reaction>
</comment>
<dbReference type="InterPro" id="IPR017853">
    <property type="entry name" value="GH"/>
</dbReference>
<dbReference type="PANTHER" id="PTHR46323:SF2">
    <property type="entry name" value="BETA-GALACTOSIDASE"/>
    <property type="match status" value="1"/>
</dbReference>
<dbReference type="InterPro" id="IPR013783">
    <property type="entry name" value="Ig-like_fold"/>
</dbReference>
<dbReference type="SMART" id="SM01038">
    <property type="entry name" value="Bgal_small_N"/>
    <property type="match status" value="1"/>
</dbReference>
<evidence type="ECO:0000256" key="2">
    <source>
        <dbReference type="ARBA" id="ARBA00007401"/>
    </source>
</evidence>
<keyword evidence="4" id="KW-0378">Hydrolase</keyword>
<dbReference type="Proteomes" id="UP001212097">
    <property type="component" value="Chromosome"/>
</dbReference>
<organism evidence="8 9">
    <name type="scientific">Cutibacterium equinum</name>
    <dbReference type="NCBI Taxonomy" id="3016342"/>
    <lineage>
        <taxon>Bacteria</taxon>
        <taxon>Bacillati</taxon>
        <taxon>Actinomycetota</taxon>
        <taxon>Actinomycetes</taxon>
        <taxon>Propionibacteriales</taxon>
        <taxon>Propionibacteriaceae</taxon>
        <taxon>Cutibacterium</taxon>
    </lineage>
</organism>
<dbReference type="SUPFAM" id="SSF74650">
    <property type="entry name" value="Galactose mutarotase-like"/>
    <property type="match status" value="1"/>
</dbReference>
<dbReference type="Pfam" id="PF00703">
    <property type="entry name" value="Glyco_hydro_2"/>
    <property type="match status" value="1"/>
</dbReference>
<dbReference type="EC" id="3.2.1.23" evidence="3"/>